<gene>
    <name evidence="1" type="ORF">CGLO_13643</name>
</gene>
<evidence type="ECO:0000313" key="1">
    <source>
        <dbReference type="EMBL" id="EQB47234.1"/>
    </source>
</evidence>
<organism evidence="1 2">
    <name type="scientific">Colletotrichum gloeosporioides (strain Cg-14)</name>
    <name type="common">Anthracnose fungus</name>
    <name type="synonym">Glomerella cingulata</name>
    <dbReference type="NCBI Taxonomy" id="1237896"/>
    <lineage>
        <taxon>Eukaryota</taxon>
        <taxon>Fungi</taxon>
        <taxon>Dikarya</taxon>
        <taxon>Ascomycota</taxon>
        <taxon>Pezizomycotina</taxon>
        <taxon>Sordariomycetes</taxon>
        <taxon>Hypocreomycetidae</taxon>
        <taxon>Glomerellales</taxon>
        <taxon>Glomerellaceae</taxon>
        <taxon>Colletotrichum</taxon>
        <taxon>Colletotrichum gloeosporioides species complex</taxon>
    </lineage>
</organism>
<proteinExistence type="predicted"/>
<reference evidence="2" key="1">
    <citation type="journal article" date="2013" name="Mol. Plant Microbe Interact.">
        <title>Global aspects of pacC regulation of pathogenicity genes in Colletotrichum gloeosporioides as revealed by transcriptome analysis.</title>
        <authorList>
            <person name="Alkan N."/>
            <person name="Meng X."/>
            <person name="Friedlander G."/>
            <person name="Reuveni E."/>
            <person name="Sukno S."/>
            <person name="Sherman A."/>
            <person name="Thon M."/>
            <person name="Fluhr R."/>
            <person name="Prusky D."/>
        </authorList>
    </citation>
    <scope>NUCLEOTIDE SEQUENCE [LARGE SCALE GENOMIC DNA]</scope>
    <source>
        <strain evidence="2">Cg-14</strain>
    </source>
</reference>
<dbReference type="SUPFAM" id="SSF53613">
    <property type="entry name" value="Ribokinase-like"/>
    <property type="match status" value="1"/>
</dbReference>
<dbReference type="OrthoDB" id="415590at2759"/>
<dbReference type="HOGENOM" id="CLU_2904053_0_0_1"/>
<dbReference type="InterPro" id="IPR029056">
    <property type="entry name" value="Ribokinase-like"/>
</dbReference>
<accession>T0K5Q1</accession>
<comment type="caution">
    <text evidence="1">The sequence shown here is derived from an EMBL/GenBank/DDBJ whole genome shotgun (WGS) entry which is preliminary data.</text>
</comment>
<protein>
    <submittedName>
        <fullName evidence="1">Uncharacterized protein</fullName>
    </submittedName>
</protein>
<dbReference type="AlphaFoldDB" id="T0K5Q1"/>
<dbReference type="Gene3D" id="3.40.1190.20">
    <property type="match status" value="1"/>
</dbReference>
<dbReference type="EMBL" id="AMYD01003046">
    <property type="protein sequence ID" value="EQB47234.1"/>
    <property type="molecule type" value="Genomic_DNA"/>
</dbReference>
<sequence>MFYAKEVGELHQVHTFQKALAGAESNVAVGLARLGFHKSFKKKGSIQVQCSVQMMGLKRESY</sequence>
<evidence type="ECO:0000313" key="2">
    <source>
        <dbReference type="Proteomes" id="UP000015530"/>
    </source>
</evidence>
<dbReference type="Proteomes" id="UP000015530">
    <property type="component" value="Unassembled WGS sequence"/>
</dbReference>
<name>T0K5Q1_COLGC</name>